<feature type="compositionally biased region" description="Basic and acidic residues" evidence="1">
    <location>
        <begin position="175"/>
        <end position="194"/>
    </location>
</feature>
<feature type="region of interest" description="Disordered" evidence="1">
    <location>
        <begin position="175"/>
        <end position="220"/>
    </location>
</feature>
<feature type="region of interest" description="Disordered" evidence="1">
    <location>
        <begin position="302"/>
        <end position="323"/>
    </location>
</feature>
<feature type="compositionally biased region" description="Basic and acidic residues" evidence="1">
    <location>
        <begin position="246"/>
        <end position="256"/>
    </location>
</feature>
<dbReference type="AlphaFoldDB" id="A0A9N8ZBB2"/>
<evidence type="ECO:0000313" key="3">
    <source>
        <dbReference type="Proteomes" id="UP000789570"/>
    </source>
</evidence>
<feature type="non-terminal residue" evidence="2">
    <location>
        <position position="1"/>
    </location>
</feature>
<evidence type="ECO:0000313" key="2">
    <source>
        <dbReference type="EMBL" id="CAG8487036.1"/>
    </source>
</evidence>
<proteinExistence type="predicted"/>
<comment type="caution">
    <text evidence="2">The sequence shown here is derived from an EMBL/GenBank/DDBJ whole genome shotgun (WGS) entry which is preliminary data.</text>
</comment>
<feature type="compositionally biased region" description="Basic and acidic residues" evidence="1">
    <location>
        <begin position="32"/>
        <end position="41"/>
    </location>
</feature>
<feature type="region of interest" description="Disordered" evidence="1">
    <location>
        <begin position="18"/>
        <end position="62"/>
    </location>
</feature>
<protein>
    <submittedName>
        <fullName evidence="2">14450_t:CDS:1</fullName>
    </submittedName>
</protein>
<feature type="compositionally biased region" description="Polar residues" evidence="1">
    <location>
        <begin position="197"/>
        <end position="206"/>
    </location>
</feature>
<dbReference type="Proteomes" id="UP000789570">
    <property type="component" value="Unassembled WGS sequence"/>
</dbReference>
<name>A0A9N8ZBB2_9GLOM</name>
<gene>
    <name evidence="2" type="ORF">FCALED_LOCUS3009</name>
</gene>
<evidence type="ECO:0000256" key="1">
    <source>
        <dbReference type="SAM" id="MobiDB-lite"/>
    </source>
</evidence>
<feature type="region of interest" description="Disordered" evidence="1">
    <location>
        <begin position="241"/>
        <end position="281"/>
    </location>
</feature>
<dbReference type="EMBL" id="CAJVPQ010000501">
    <property type="protein sequence ID" value="CAG8487036.1"/>
    <property type="molecule type" value="Genomic_DNA"/>
</dbReference>
<accession>A0A9N8ZBB2</accession>
<organism evidence="2 3">
    <name type="scientific">Funneliformis caledonium</name>
    <dbReference type="NCBI Taxonomy" id="1117310"/>
    <lineage>
        <taxon>Eukaryota</taxon>
        <taxon>Fungi</taxon>
        <taxon>Fungi incertae sedis</taxon>
        <taxon>Mucoromycota</taxon>
        <taxon>Glomeromycotina</taxon>
        <taxon>Glomeromycetes</taxon>
        <taxon>Glomerales</taxon>
        <taxon>Glomeraceae</taxon>
        <taxon>Funneliformis</taxon>
    </lineage>
</organism>
<sequence>ETKKEVLVSRSEIETTKMLKSNYNKKKRKRHQDSSLERSSSEQESDDDCESNTIDKDHDNSSVALPILKPSEKSSKFVNLHLKLNLEKNLSQSKLLFTDLLNAILPLEFNIKILIKILELELSYILFSQLYFIGENARRQDKKCSVNGEKHKRTNQLTVKGEKCRRTNQLIINDEKRERSNQPIVNDEKRERKCTQKKMTSTNYYSESHEDSYGNVDDELDKISKDDTHYLLSNPIPIYYYNTDSESSKDNVEENKMMNSVSSQESKDYNLSLPDSDDKESKPLKKICISNFDKLTLQKTTESYKAKSSKRSLKQTLVSEKVK</sequence>
<keyword evidence="3" id="KW-1185">Reference proteome</keyword>
<reference evidence="2" key="1">
    <citation type="submission" date="2021-06" db="EMBL/GenBank/DDBJ databases">
        <authorList>
            <person name="Kallberg Y."/>
            <person name="Tangrot J."/>
            <person name="Rosling A."/>
        </authorList>
    </citation>
    <scope>NUCLEOTIDE SEQUENCE</scope>
    <source>
        <strain evidence="2">UK204</strain>
    </source>
</reference>
<feature type="compositionally biased region" description="Polar residues" evidence="1">
    <location>
        <begin position="314"/>
        <end position="323"/>
    </location>
</feature>